<dbReference type="FunFam" id="1.10.1040.10:FF:000001">
    <property type="entry name" value="Glycerol-3-phosphate dehydrogenase [NAD(P)+]"/>
    <property type="match status" value="1"/>
</dbReference>
<dbReference type="GO" id="GO:0046474">
    <property type="term" value="P:glycerophospholipid biosynthetic process"/>
    <property type="evidence" value="ECO:0007669"/>
    <property type="project" value="TreeGrafter"/>
</dbReference>
<keyword evidence="2 13" id="KW-0444">Lipid biosynthesis</keyword>
<dbReference type="UniPathway" id="UPA00940"/>
<comment type="caution">
    <text evidence="20">The sequence shown here is derived from an EMBL/GenBank/DDBJ whole genome shotgun (WGS) entry which is preliminary data.</text>
</comment>
<feature type="domain" description="Glycerol-3-phosphate dehydrogenase NAD-dependent C-terminal" evidence="19">
    <location>
        <begin position="183"/>
        <end position="322"/>
    </location>
</feature>
<dbReference type="PANTHER" id="PTHR11728">
    <property type="entry name" value="GLYCEROL-3-PHOSPHATE DEHYDROGENASE"/>
    <property type="match status" value="1"/>
</dbReference>
<evidence type="ECO:0000256" key="17">
    <source>
        <dbReference type="RuleBase" id="RU000437"/>
    </source>
</evidence>
<dbReference type="InterPro" id="IPR011128">
    <property type="entry name" value="G3P_DH_NAD-dep_N"/>
</dbReference>
<feature type="binding site" evidence="16">
    <location>
        <position position="143"/>
    </location>
    <ligand>
        <name>NAD(+)</name>
        <dbReference type="ChEBI" id="CHEBI:57540"/>
    </ligand>
</feature>
<feature type="active site" description="Proton acceptor" evidence="13 14">
    <location>
        <position position="194"/>
    </location>
</feature>
<dbReference type="PIRSF" id="PIRSF000114">
    <property type="entry name" value="Glycerol-3-P_dh"/>
    <property type="match status" value="1"/>
</dbReference>
<dbReference type="GO" id="GO:0051287">
    <property type="term" value="F:NAD binding"/>
    <property type="evidence" value="ECO:0007669"/>
    <property type="project" value="InterPro"/>
</dbReference>
<dbReference type="GO" id="GO:0046168">
    <property type="term" value="P:glycerol-3-phosphate catabolic process"/>
    <property type="evidence" value="ECO:0007669"/>
    <property type="project" value="InterPro"/>
</dbReference>
<feature type="binding site" evidence="15">
    <location>
        <begin position="258"/>
        <end position="259"/>
    </location>
    <ligand>
        <name>substrate</name>
    </ligand>
</feature>
<feature type="binding site" evidence="13">
    <location>
        <position position="282"/>
    </location>
    <ligand>
        <name>NADPH</name>
        <dbReference type="ChEBI" id="CHEBI:57783"/>
    </ligand>
</feature>
<dbReference type="EC" id="1.1.1.94" evidence="10 13"/>
<sequence length="343" mass="36350">MGNNINHKVAVLGGGSFGTVIANNIAANGHAVSLWVRDQAHANKINACGENAAYLPGYKLDSNVTVSADLEGSVQDCGCVIFAVPSSAFRQIARQISEHLTKDTTVISTAKGIESATFLLPSQVLQQELSQCEIGVISGPNIAKEIADGQITATVVASDNDVFCTQVQELLVSSNFRVYTNHDQFGVELAGALKNIYAIASGITDAIGAGQNTKSVVLTRSLAEMNRFASELGANPMTLLGLSGIGDLYVTCTSPLSRNFRVGVAIGQGKTLEQAIKDVGQVAEGINTTKLVKEKADELGVYMPLASALYATLFEQRPIKESLSAMMLSEQNMDVDFMVELND</sequence>
<evidence type="ECO:0000256" key="2">
    <source>
        <dbReference type="ARBA" id="ARBA00022516"/>
    </source>
</evidence>
<comment type="caution">
    <text evidence="13">Lacks conserved residue(s) required for the propagation of feature annotation.</text>
</comment>
<dbReference type="SUPFAM" id="SSF48179">
    <property type="entry name" value="6-phosphogluconate dehydrogenase C-terminal domain-like"/>
    <property type="match status" value="1"/>
</dbReference>
<keyword evidence="7 13" id="KW-0594">Phospholipid biosynthesis</keyword>
<keyword evidence="13" id="KW-0963">Cytoplasm</keyword>
<evidence type="ECO:0000256" key="12">
    <source>
        <dbReference type="ARBA" id="ARBA00080511"/>
    </source>
</evidence>
<feature type="binding site" evidence="16">
    <location>
        <begin position="13"/>
        <end position="18"/>
    </location>
    <ligand>
        <name>NAD(+)</name>
        <dbReference type="ChEBI" id="CHEBI:57540"/>
    </ligand>
</feature>
<keyword evidence="13" id="KW-0547">Nucleotide-binding</keyword>
<feature type="domain" description="Glycerol-3-phosphate dehydrogenase NAD-dependent N-terminal" evidence="18">
    <location>
        <begin position="8"/>
        <end position="161"/>
    </location>
</feature>
<dbReference type="GO" id="GO:0141152">
    <property type="term" value="F:glycerol-3-phosphate dehydrogenase (NAD+) activity"/>
    <property type="evidence" value="ECO:0007669"/>
    <property type="project" value="RHEA"/>
</dbReference>
<dbReference type="GO" id="GO:0141153">
    <property type="term" value="F:glycerol-3-phosphate dehydrogenase (NADP+) activity"/>
    <property type="evidence" value="ECO:0007669"/>
    <property type="project" value="RHEA"/>
</dbReference>
<feature type="binding site" evidence="13">
    <location>
        <position position="194"/>
    </location>
    <ligand>
        <name>sn-glycerol 3-phosphate</name>
        <dbReference type="ChEBI" id="CHEBI:57597"/>
    </ligand>
</feature>
<name>A0A520MGB8_9GAMM</name>
<feature type="binding site" evidence="13">
    <location>
        <position position="139"/>
    </location>
    <ligand>
        <name>sn-glycerol 3-phosphate</name>
        <dbReference type="ChEBI" id="CHEBI:57597"/>
    </ligand>
</feature>
<dbReference type="PRINTS" id="PR00077">
    <property type="entry name" value="GPDHDRGNASE"/>
</dbReference>
<dbReference type="Proteomes" id="UP000315889">
    <property type="component" value="Unassembled WGS sequence"/>
</dbReference>
<dbReference type="PANTHER" id="PTHR11728:SF1">
    <property type="entry name" value="GLYCEROL-3-PHOSPHATE DEHYDROGENASE [NAD(+)] 2, CHLOROPLASTIC"/>
    <property type="match status" value="1"/>
</dbReference>
<evidence type="ECO:0000313" key="20">
    <source>
        <dbReference type="EMBL" id="RZO20237.1"/>
    </source>
</evidence>
<evidence type="ECO:0000256" key="4">
    <source>
        <dbReference type="ARBA" id="ARBA00023002"/>
    </source>
</evidence>
<dbReference type="InterPro" id="IPR036291">
    <property type="entry name" value="NAD(P)-bd_dom_sf"/>
</dbReference>
<dbReference type="GO" id="GO:0005975">
    <property type="term" value="P:carbohydrate metabolic process"/>
    <property type="evidence" value="ECO:0007669"/>
    <property type="project" value="InterPro"/>
</dbReference>
<keyword evidence="8 13" id="KW-1208">Phospholipid metabolism</keyword>
<feature type="binding site" evidence="13">
    <location>
        <position position="143"/>
    </location>
    <ligand>
        <name>NADPH</name>
        <dbReference type="ChEBI" id="CHEBI:57783"/>
    </ligand>
</feature>
<dbReference type="Gene3D" id="1.10.1040.10">
    <property type="entry name" value="N-(1-d-carboxylethyl)-l-norvaline Dehydrogenase, domain 2"/>
    <property type="match status" value="1"/>
</dbReference>
<feature type="binding site" evidence="13">
    <location>
        <position position="16"/>
    </location>
    <ligand>
        <name>NADPH</name>
        <dbReference type="ChEBI" id="CHEBI:57783"/>
    </ligand>
</feature>
<comment type="function">
    <text evidence="13">Catalyzes the reduction of the glycolytic intermediate dihydroxyacetone phosphate (DHAP) to sn-glycerol 3-phosphate (G3P), the key precursor for phospholipid synthesis.</text>
</comment>
<dbReference type="EMBL" id="SHBP01000005">
    <property type="protein sequence ID" value="RZO20237.1"/>
    <property type="molecule type" value="Genomic_DNA"/>
</dbReference>
<comment type="similarity">
    <text evidence="1 13 17">Belongs to the NAD-dependent glycerol-3-phosphate dehydrogenase family.</text>
</comment>
<dbReference type="GO" id="GO:0005829">
    <property type="term" value="C:cytosol"/>
    <property type="evidence" value="ECO:0007669"/>
    <property type="project" value="TreeGrafter"/>
</dbReference>
<feature type="binding site" evidence="15">
    <location>
        <position position="111"/>
    </location>
    <ligand>
        <name>substrate</name>
    </ligand>
</feature>
<dbReference type="InterPro" id="IPR013328">
    <property type="entry name" value="6PGD_dom2"/>
</dbReference>
<evidence type="ECO:0000256" key="15">
    <source>
        <dbReference type="PIRSR" id="PIRSR000114-2"/>
    </source>
</evidence>
<keyword evidence="5 13" id="KW-0520">NAD</keyword>
<feature type="binding site" evidence="13">
    <location>
        <position position="37"/>
    </location>
    <ligand>
        <name>NADPH</name>
        <dbReference type="ChEBI" id="CHEBI:57783"/>
    </ligand>
</feature>
<keyword evidence="3 13" id="KW-0521">NADP</keyword>
<dbReference type="NCBIfam" id="NF000942">
    <property type="entry name" value="PRK00094.1-4"/>
    <property type="match status" value="1"/>
</dbReference>
<keyword evidence="6 13" id="KW-0443">Lipid metabolism</keyword>
<comment type="pathway">
    <text evidence="13">Membrane lipid metabolism; glycerophospholipid metabolism.</text>
</comment>
<evidence type="ECO:0000256" key="11">
    <source>
        <dbReference type="ARBA" id="ARBA00069372"/>
    </source>
</evidence>
<dbReference type="Pfam" id="PF01210">
    <property type="entry name" value="NAD_Gly3P_dh_N"/>
    <property type="match status" value="1"/>
</dbReference>
<dbReference type="NCBIfam" id="NF000940">
    <property type="entry name" value="PRK00094.1-2"/>
    <property type="match status" value="1"/>
</dbReference>
<evidence type="ECO:0000256" key="14">
    <source>
        <dbReference type="PIRSR" id="PIRSR000114-1"/>
    </source>
</evidence>
<dbReference type="FunFam" id="3.40.50.720:FF:000019">
    <property type="entry name" value="Glycerol-3-phosphate dehydrogenase [NAD(P)+]"/>
    <property type="match status" value="1"/>
</dbReference>
<evidence type="ECO:0000256" key="7">
    <source>
        <dbReference type="ARBA" id="ARBA00023209"/>
    </source>
</evidence>
<comment type="catalytic activity">
    <reaction evidence="9">
        <text>sn-glycerol 3-phosphate + NADP(+) = dihydroxyacetone phosphate + NADPH + H(+)</text>
        <dbReference type="Rhea" id="RHEA:11096"/>
        <dbReference type="ChEBI" id="CHEBI:15378"/>
        <dbReference type="ChEBI" id="CHEBI:57597"/>
        <dbReference type="ChEBI" id="CHEBI:57642"/>
        <dbReference type="ChEBI" id="CHEBI:57783"/>
        <dbReference type="ChEBI" id="CHEBI:58349"/>
        <dbReference type="EC" id="1.1.1.94"/>
    </reaction>
    <physiologicalReaction direction="right-to-left" evidence="9">
        <dbReference type="Rhea" id="RHEA:11098"/>
    </physiologicalReaction>
</comment>
<feature type="binding site" evidence="13">
    <location>
        <position position="247"/>
    </location>
    <ligand>
        <name>sn-glycerol 3-phosphate</name>
        <dbReference type="ChEBI" id="CHEBI:57597"/>
    </ligand>
</feature>
<proteinExistence type="inferred from homology"/>
<feature type="binding site" evidence="13">
    <location>
        <position position="259"/>
    </location>
    <ligand>
        <name>sn-glycerol 3-phosphate</name>
        <dbReference type="ChEBI" id="CHEBI:57597"/>
    </ligand>
</feature>
<comment type="catalytic activity">
    <reaction evidence="13">
        <text>sn-glycerol 3-phosphate + NAD(+) = dihydroxyacetone phosphate + NADH + H(+)</text>
        <dbReference type="Rhea" id="RHEA:11092"/>
        <dbReference type="ChEBI" id="CHEBI:15378"/>
        <dbReference type="ChEBI" id="CHEBI:57540"/>
        <dbReference type="ChEBI" id="CHEBI:57597"/>
        <dbReference type="ChEBI" id="CHEBI:57642"/>
        <dbReference type="ChEBI" id="CHEBI:57945"/>
        <dbReference type="EC" id="1.1.1.94"/>
    </reaction>
</comment>
<dbReference type="GO" id="GO:0046167">
    <property type="term" value="P:glycerol-3-phosphate biosynthetic process"/>
    <property type="evidence" value="ECO:0007669"/>
    <property type="project" value="UniProtKB-UniRule"/>
</dbReference>
<evidence type="ECO:0000256" key="1">
    <source>
        <dbReference type="ARBA" id="ARBA00011009"/>
    </source>
</evidence>
<dbReference type="Pfam" id="PF07479">
    <property type="entry name" value="NAD_Gly3P_dh_C"/>
    <property type="match status" value="1"/>
</dbReference>
<gene>
    <name evidence="13" type="primary">gpsA</name>
    <name evidence="20" type="ORF">EVB03_04790</name>
</gene>
<evidence type="ECO:0000313" key="21">
    <source>
        <dbReference type="Proteomes" id="UP000315889"/>
    </source>
</evidence>
<protein>
    <recommendedName>
        <fullName evidence="11 13">Glycerol-3-phosphate dehydrogenase [NAD(P)+]</fullName>
        <ecNumber evidence="10 13">1.1.1.94</ecNumber>
    </recommendedName>
    <alternativeName>
        <fullName evidence="13">NAD(P)(+)-dependent glycerol-3-phosphate dehydrogenase</fullName>
    </alternativeName>
    <alternativeName>
        <fullName evidence="12 13">NAD(P)H-dependent dihydroxyacetone-phosphate reductase</fullName>
    </alternativeName>
</protein>
<evidence type="ECO:0000256" key="13">
    <source>
        <dbReference type="HAMAP-Rule" id="MF_00394"/>
    </source>
</evidence>
<comment type="subcellular location">
    <subcellularLocation>
        <location evidence="13">Cytoplasm</location>
    </subcellularLocation>
</comment>
<feature type="binding site" evidence="16">
    <location>
        <position position="258"/>
    </location>
    <ligand>
        <name>NAD(+)</name>
        <dbReference type="ChEBI" id="CHEBI:57540"/>
    </ligand>
</feature>
<feature type="binding site" evidence="13">
    <location>
        <position position="54"/>
    </location>
    <ligand>
        <name>NADPH</name>
        <dbReference type="ChEBI" id="CHEBI:57783"/>
    </ligand>
</feature>
<feature type="binding site" evidence="13">
    <location>
        <position position="111"/>
    </location>
    <ligand>
        <name>sn-glycerol 3-phosphate</name>
        <dbReference type="ChEBI" id="CHEBI:57597"/>
    </ligand>
</feature>
<dbReference type="SUPFAM" id="SSF51735">
    <property type="entry name" value="NAD(P)-binding Rossmann-fold domains"/>
    <property type="match status" value="1"/>
</dbReference>
<dbReference type="AlphaFoldDB" id="A0A520MGB8"/>
<evidence type="ECO:0000259" key="18">
    <source>
        <dbReference type="Pfam" id="PF01210"/>
    </source>
</evidence>
<keyword evidence="4 13" id="KW-0560">Oxidoreductase</keyword>
<evidence type="ECO:0000256" key="16">
    <source>
        <dbReference type="PIRSR" id="PIRSR000114-3"/>
    </source>
</evidence>
<dbReference type="NCBIfam" id="NF000946">
    <property type="entry name" value="PRK00094.2-4"/>
    <property type="match status" value="1"/>
</dbReference>
<accession>A0A520MGB8</accession>
<dbReference type="Gene3D" id="3.40.50.720">
    <property type="entry name" value="NAD(P)-binding Rossmann-like Domain"/>
    <property type="match status" value="1"/>
</dbReference>
<evidence type="ECO:0000256" key="6">
    <source>
        <dbReference type="ARBA" id="ARBA00023098"/>
    </source>
</evidence>
<dbReference type="InterPro" id="IPR006168">
    <property type="entry name" value="G3P_DH_NAD-dep"/>
</dbReference>
<reference evidence="20 21" key="1">
    <citation type="submission" date="2019-02" db="EMBL/GenBank/DDBJ databases">
        <title>Prokaryotic population dynamics and viral predation in marine succession experiment using metagenomics: the confinement effect.</title>
        <authorList>
            <person name="Haro-Moreno J.M."/>
            <person name="Rodriguez-Valera F."/>
            <person name="Lopez-Perez M."/>
        </authorList>
    </citation>
    <scope>NUCLEOTIDE SEQUENCE [LARGE SCALE GENOMIC DNA]</scope>
    <source>
        <strain evidence="20">MED-G170</strain>
    </source>
</reference>
<evidence type="ECO:0000256" key="9">
    <source>
        <dbReference type="ARBA" id="ARBA00052716"/>
    </source>
</evidence>
<feature type="binding site" evidence="13">
    <location>
        <position position="111"/>
    </location>
    <ligand>
        <name>NADPH</name>
        <dbReference type="ChEBI" id="CHEBI:57783"/>
    </ligand>
</feature>
<feature type="binding site" evidence="13">
    <location>
        <position position="257"/>
    </location>
    <ligand>
        <name>sn-glycerol 3-phosphate</name>
        <dbReference type="ChEBI" id="CHEBI:57597"/>
    </ligand>
</feature>
<organism evidence="20 21">
    <name type="scientific">SAR92 clade bacterium</name>
    <dbReference type="NCBI Taxonomy" id="2315479"/>
    <lineage>
        <taxon>Bacteria</taxon>
        <taxon>Pseudomonadati</taxon>
        <taxon>Pseudomonadota</taxon>
        <taxon>Gammaproteobacteria</taxon>
        <taxon>Cellvibrionales</taxon>
        <taxon>Porticoccaceae</taxon>
        <taxon>SAR92 clade</taxon>
    </lineage>
</organism>
<dbReference type="PROSITE" id="PS00957">
    <property type="entry name" value="NAD_G3PDH"/>
    <property type="match status" value="1"/>
</dbReference>
<evidence type="ECO:0000256" key="10">
    <source>
        <dbReference type="ARBA" id="ARBA00066687"/>
    </source>
</evidence>
<feature type="binding site" evidence="13">
    <location>
        <position position="258"/>
    </location>
    <ligand>
        <name>sn-glycerol 3-phosphate</name>
        <dbReference type="ChEBI" id="CHEBI:57597"/>
    </ligand>
</feature>
<dbReference type="InterPro" id="IPR006109">
    <property type="entry name" value="G3P_DH_NAD-dep_C"/>
</dbReference>
<dbReference type="InterPro" id="IPR008927">
    <property type="entry name" value="6-PGluconate_DH-like_C_sf"/>
</dbReference>
<dbReference type="HAMAP" id="MF_00394">
    <property type="entry name" value="NAD_Glyc3P_dehydrog"/>
    <property type="match status" value="1"/>
</dbReference>
<evidence type="ECO:0000256" key="3">
    <source>
        <dbReference type="ARBA" id="ARBA00022857"/>
    </source>
</evidence>
<feature type="binding site" evidence="13">
    <location>
        <position position="17"/>
    </location>
    <ligand>
        <name>NADPH</name>
        <dbReference type="ChEBI" id="CHEBI:57783"/>
    </ligand>
</feature>
<evidence type="ECO:0000259" key="19">
    <source>
        <dbReference type="Pfam" id="PF07479"/>
    </source>
</evidence>
<feature type="binding site" evidence="13">
    <location>
        <position position="258"/>
    </location>
    <ligand>
        <name>NADPH</name>
        <dbReference type="ChEBI" id="CHEBI:57783"/>
    </ligand>
</feature>
<evidence type="ECO:0000256" key="5">
    <source>
        <dbReference type="ARBA" id="ARBA00023027"/>
    </source>
</evidence>
<evidence type="ECO:0000256" key="8">
    <source>
        <dbReference type="ARBA" id="ARBA00023264"/>
    </source>
</evidence>
<feature type="binding site" evidence="13">
    <location>
        <position position="284"/>
    </location>
    <ligand>
        <name>NADPH</name>
        <dbReference type="ChEBI" id="CHEBI:57783"/>
    </ligand>
</feature>